<dbReference type="InterPro" id="IPR058163">
    <property type="entry name" value="LysR-type_TF_proteobact-type"/>
</dbReference>
<keyword evidence="2" id="KW-0805">Transcription regulation</keyword>
<dbReference type="InterPro" id="IPR036388">
    <property type="entry name" value="WH-like_DNA-bd_sf"/>
</dbReference>
<feature type="domain" description="HTH lysR-type" evidence="5">
    <location>
        <begin position="1"/>
        <end position="59"/>
    </location>
</feature>
<dbReference type="GO" id="GO:0006351">
    <property type="term" value="P:DNA-templated transcription"/>
    <property type="evidence" value="ECO:0007669"/>
    <property type="project" value="TreeGrafter"/>
</dbReference>
<feature type="non-terminal residue" evidence="6">
    <location>
        <position position="1"/>
    </location>
</feature>
<dbReference type="EMBL" id="JABCLD010000301">
    <property type="protein sequence ID" value="NMU24433.1"/>
    <property type="molecule type" value="Genomic_DNA"/>
</dbReference>
<evidence type="ECO:0000256" key="1">
    <source>
        <dbReference type="ARBA" id="ARBA00009437"/>
    </source>
</evidence>
<sequence length="89" mass="9553">IALLPDLASFILVVNEGSFTAAAKQLGVTPSALSKLITRLEQALSVKLFERTTRKLIITQAGQKVYDQSIAMVNAAQQAVELSAEDHAE</sequence>
<proteinExistence type="inferred from homology"/>
<dbReference type="InterPro" id="IPR036390">
    <property type="entry name" value="WH_DNA-bd_sf"/>
</dbReference>
<keyword evidence="3" id="KW-0238">DNA-binding</keyword>
<dbReference type="PANTHER" id="PTHR30537:SF5">
    <property type="entry name" value="HTH-TYPE TRANSCRIPTIONAL ACTIVATOR TTDR-RELATED"/>
    <property type="match status" value="1"/>
</dbReference>
<feature type="non-terminal residue" evidence="6">
    <location>
        <position position="89"/>
    </location>
</feature>
<protein>
    <submittedName>
        <fullName evidence="6">LysR family transcriptional regulator</fullName>
    </submittedName>
</protein>
<evidence type="ECO:0000256" key="4">
    <source>
        <dbReference type="ARBA" id="ARBA00023163"/>
    </source>
</evidence>
<dbReference type="SUPFAM" id="SSF46785">
    <property type="entry name" value="Winged helix' DNA-binding domain"/>
    <property type="match status" value="1"/>
</dbReference>
<dbReference type="PANTHER" id="PTHR30537">
    <property type="entry name" value="HTH-TYPE TRANSCRIPTIONAL REGULATOR"/>
    <property type="match status" value="1"/>
</dbReference>
<comment type="similarity">
    <text evidence="1">Belongs to the LysR transcriptional regulatory family.</text>
</comment>
<evidence type="ECO:0000256" key="2">
    <source>
        <dbReference type="ARBA" id="ARBA00023015"/>
    </source>
</evidence>
<dbReference type="FunFam" id="1.10.10.10:FF:000001">
    <property type="entry name" value="LysR family transcriptional regulator"/>
    <property type="match status" value="1"/>
</dbReference>
<dbReference type="PROSITE" id="PS50931">
    <property type="entry name" value="HTH_LYSR"/>
    <property type="match status" value="1"/>
</dbReference>
<name>A0A7Y0S1C2_VIBPH</name>
<evidence type="ECO:0000259" key="5">
    <source>
        <dbReference type="PROSITE" id="PS50931"/>
    </source>
</evidence>
<evidence type="ECO:0000256" key="3">
    <source>
        <dbReference type="ARBA" id="ARBA00023125"/>
    </source>
</evidence>
<dbReference type="AlphaFoldDB" id="A0A7Y0S1C2"/>
<dbReference type="GO" id="GO:0003700">
    <property type="term" value="F:DNA-binding transcription factor activity"/>
    <property type="evidence" value="ECO:0007669"/>
    <property type="project" value="InterPro"/>
</dbReference>
<dbReference type="GO" id="GO:0043565">
    <property type="term" value="F:sequence-specific DNA binding"/>
    <property type="evidence" value="ECO:0007669"/>
    <property type="project" value="TreeGrafter"/>
</dbReference>
<reference evidence="6 7" key="1">
    <citation type="submission" date="2020-04" db="EMBL/GenBank/DDBJ databases">
        <title>Whole-genome sequencing of Vibrio spp. from China reveals different genetic environments of blaCTX-M-14 among diverse lineages.</title>
        <authorList>
            <person name="Zheng Z."/>
            <person name="Ye L."/>
            <person name="Chen S."/>
        </authorList>
    </citation>
    <scope>NUCLEOTIDE SEQUENCE [LARGE SCALE GENOMIC DNA]</scope>
    <source>
        <strain evidence="6 7">Vb0574</strain>
    </source>
</reference>
<dbReference type="Pfam" id="PF00126">
    <property type="entry name" value="HTH_1"/>
    <property type="match status" value="1"/>
</dbReference>
<dbReference type="Proteomes" id="UP000555836">
    <property type="component" value="Unassembled WGS sequence"/>
</dbReference>
<keyword evidence="4" id="KW-0804">Transcription</keyword>
<organism evidence="6 7">
    <name type="scientific">Vibrio parahaemolyticus</name>
    <dbReference type="NCBI Taxonomy" id="670"/>
    <lineage>
        <taxon>Bacteria</taxon>
        <taxon>Pseudomonadati</taxon>
        <taxon>Pseudomonadota</taxon>
        <taxon>Gammaproteobacteria</taxon>
        <taxon>Vibrionales</taxon>
        <taxon>Vibrionaceae</taxon>
        <taxon>Vibrio</taxon>
    </lineage>
</organism>
<accession>A0A7Y0S1C2</accession>
<dbReference type="Gene3D" id="1.10.10.10">
    <property type="entry name" value="Winged helix-like DNA-binding domain superfamily/Winged helix DNA-binding domain"/>
    <property type="match status" value="1"/>
</dbReference>
<evidence type="ECO:0000313" key="7">
    <source>
        <dbReference type="Proteomes" id="UP000555836"/>
    </source>
</evidence>
<dbReference type="PRINTS" id="PR00039">
    <property type="entry name" value="HTHLYSR"/>
</dbReference>
<dbReference type="InterPro" id="IPR000847">
    <property type="entry name" value="LysR_HTH_N"/>
</dbReference>
<evidence type="ECO:0000313" key="6">
    <source>
        <dbReference type="EMBL" id="NMU24433.1"/>
    </source>
</evidence>
<comment type="caution">
    <text evidence="6">The sequence shown here is derived from an EMBL/GenBank/DDBJ whole genome shotgun (WGS) entry which is preliminary data.</text>
</comment>
<gene>
    <name evidence="6" type="ORF">HKB21_02185</name>
</gene>